<dbReference type="GO" id="GO:0005886">
    <property type="term" value="C:plasma membrane"/>
    <property type="evidence" value="ECO:0007669"/>
    <property type="project" value="UniProtKB-SubCell"/>
</dbReference>
<keyword evidence="5 6" id="KW-0472">Membrane</keyword>
<feature type="transmembrane region" description="Helical" evidence="6">
    <location>
        <begin position="20"/>
        <end position="47"/>
    </location>
</feature>
<evidence type="ECO:0000256" key="2">
    <source>
        <dbReference type="ARBA" id="ARBA00022475"/>
    </source>
</evidence>
<dbReference type="EMBL" id="QWLB01000025">
    <property type="protein sequence ID" value="RIH92116.1"/>
    <property type="molecule type" value="Genomic_DNA"/>
</dbReference>
<dbReference type="PIRSF" id="PIRSF035875">
    <property type="entry name" value="RNase_BN"/>
    <property type="match status" value="1"/>
</dbReference>
<evidence type="ECO:0000313" key="7">
    <source>
        <dbReference type="EMBL" id="RIH92116.1"/>
    </source>
</evidence>
<dbReference type="Proteomes" id="UP000266178">
    <property type="component" value="Unassembled WGS sequence"/>
</dbReference>
<sequence length="294" mass="31777">MLGFLQRIYQSYTASHIPFFAAALAYYALFSLMPLLFLLVGVFGFILRGNAELESAFFSRLVELTVLLFPTQPEIAQTLLSFLTKGAFPITFASLLVLLWASSNFFAALAYALGVIFGQGPPRLQLPFPPDFPAPGLSPLGRGSRRVLAQLGALRGRVAALLAPLLLGLALILLALLGLGLSFLLRYLPAGFDFLRGGLELILPILGGFLLFFFTYALLPVPAPQLSSALLSALLAALAWEGMRLGLPLLLPRTQYEVIYGPIAGFLLALVGFYLTMWILLSGAVVARVLSEEV</sequence>
<proteinExistence type="predicted"/>
<keyword evidence="2" id="KW-1003">Cell membrane</keyword>
<feature type="transmembrane region" description="Helical" evidence="6">
    <location>
        <begin position="90"/>
        <end position="117"/>
    </location>
</feature>
<evidence type="ECO:0000313" key="8">
    <source>
        <dbReference type="Proteomes" id="UP000266178"/>
    </source>
</evidence>
<dbReference type="PANTHER" id="PTHR30213">
    <property type="entry name" value="INNER MEMBRANE PROTEIN YHJD"/>
    <property type="match status" value="1"/>
</dbReference>
<keyword evidence="4 6" id="KW-1133">Transmembrane helix</keyword>
<keyword evidence="3 6" id="KW-0812">Transmembrane</keyword>
<dbReference type="RefSeq" id="WP_119357470.1">
    <property type="nucleotide sequence ID" value="NZ_BJXM01000004.1"/>
</dbReference>
<gene>
    <name evidence="7" type="ORF">Mgrana_01993</name>
</gene>
<feature type="transmembrane region" description="Helical" evidence="6">
    <location>
        <begin position="201"/>
        <end position="219"/>
    </location>
</feature>
<evidence type="ECO:0000256" key="6">
    <source>
        <dbReference type="SAM" id="Phobius"/>
    </source>
</evidence>
<comment type="caution">
    <text evidence="7">The sequence shown here is derived from an EMBL/GenBank/DDBJ whole genome shotgun (WGS) entry which is preliminary data.</text>
</comment>
<protein>
    <submittedName>
        <fullName evidence="7">YihY family inner membrane protein</fullName>
    </submittedName>
</protein>
<keyword evidence="8" id="KW-1185">Reference proteome</keyword>
<organism evidence="7 8">
    <name type="scientific">Meiothermus granaticius NBRC 107808</name>
    <dbReference type="NCBI Taxonomy" id="1227551"/>
    <lineage>
        <taxon>Bacteria</taxon>
        <taxon>Thermotogati</taxon>
        <taxon>Deinococcota</taxon>
        <taxon>Deinococci</taxon>
        <taxon>Thermales</taxon>
        <taxon>Thermaceae</taxon>
        <taxon>Meiothermus</taxon>
    </lineage>
</organism>
<feature type="transmembrane region" description="Helical" evidence="6">
    <location>
        <begin position="263"/>
        <end position="290"/>
    </location>
</feature>
<dbReference type="PANTHER" id="PTHR30213:SF0">
    <property type="entry name" value="UPF0761 MEMBRANE PROTEIN YIHY"/>
    <property type="match status" value="1"/>
</dbReference>
<dbReference type="InterPro" id="IPR017039">
    <property type="entry name" value="Virul_fac_BrkB"/>
</dbReference>
<feature type="transmembrane region" description="Helical" evidence="6">
    <location>
        <begin position="158"/>
        <end position="181"/>
    </location>
</feature>
<evidence type="ECO:0000256" key="3">
    <source>
        <dbReference type="ARBA" id="ARBA00022692"/>
    </source>
</evidence>
<dbReference type="OrthoDB" id="32292at2"/>
<comment type="subcellular location">
    <subcellularLocation>
        <location evidence="1">Cell membrane</location>
        <topology evidence="1">Multi-pass membrane protein</topology>
    </subcellularLocation>
</comment>
<evidence type="ECO:0000256" key="5">
    <source>
        <dbReference type="ARBA" id="ARBA00023136"/>
    </source>
</evidence>
<accession>A0A399F8X1</accession>
<dbReference type="Pfam" id="PF03631">
    <property type="entry name" value="Virul_fac_BrkB"/>
    <property type="match status" value="1"/>
</dbReference>
<dbReference type="AlphaFoldDB" id="A0A399F8X1"/>
<feature type="transmembrane region" description="Helical" evidence="6">
    <location>
        <begin position="226"/>
        <end position="243"/>
    </location>
</feature>
<reference evidence="7 8" key="1">
    <citation type="submission" date="2018-08" db="EMBL/GenBank/DDBJ databases">
        <title>Meiothermus granaticius genome AF-68 sequencing project.</title>
        <authorList>
            <person name="Da Costa M.S."/>
            <person name="Albuquerque L."/>
            <person name="Raposo P."/>
            <person name="Froufe H.J.C."/>
            <person name="Barroso C.S."/>
            <person name="Egas C."/>
        </authorList>
    </citation>
    <scope>NUCLEOTIDE SEQUENCE [LARGE SCALE GENOMIC DNA]</scope>
    <source>
        <strain evidence="7 8">AF-68</strain>
    </source>
</reference>
<evidence type="ECO:0000256" key="4">
    <source>
        <dbReference type="ARBA" id="ARBA00022989"/>
    </source>
</evidence>
<name>A0A399F8X1_9DEIN</name>
<evidence type="ECO:0000256" key="1">
    <source>
        <dbReference type="ARBA" id="ARBA00004651"/>
    </source>
</evidence>